<dbReference type="Pfam" id="PF01263">
    <property type="entry name" value="Aldose_epim"/>
    <property type="match status" value="1"/>
</dbReference>
<evidence type="ECO:0000256" key="4">
    <source>
        <dbReference type="ARBA" id="ARBA00006206"/>
    </source>
</evidence>
<evidence type="ECO:0000313" key="12">
    <source>
        <dbReference type="EMBL" id="MFD2033636.1"/>
    </source>
</evidence>
<evidence type="ECO:0000256" key="5">
    <source>
        <dbReference type="ARBA" id="ARBA00011245"/>
    </source>
</evidence>
<dbReference type="Proteomes" id="UP001597361">
    <property type="component" value="Unassembled WGS sequence"/>
</dbReference>
<dbReference type="InterPro" id="IPR014718">
    <property type="entry name" value="GH-type_carb-bd"/>
</dbReference>
<comment type="pathway">
    <text evidence="3 11">Carbohydrate metabolism; hexose metabolism.</text>
</comment>
<dbReference type="PIRSF" id="PIRSF005096">
    <property type="entry name" value="GALM"/>
    <property type="match status" value="1"/>
</dbReference>
<proteinExistence type="inferred from homology"/>
<evidence type="ECO:0000256" key="10">
    <source>
        <dbReference type="ARBA" id="ARBA00023277"/>
    </source>
</evidence>
<dbReference type="InterPro" id="IPR047215">
    <property type="entry name" value="Galactose_mutarotase-like"/>
</dbReference>
<comment type="caution">
    <text evidence="12">The sequence shown here is derived from an EMBL/GenBank/DDBJ whole genome shotgun (WGS) entry which is preliminary data.</text>
</comment>
<reference evidence="13" key="1">
    <citation type="journal article" date="2019" name="Int. J. Syst. Evol. Microbiol.">
        <title>The Global Catalogue of Microorganisms (GCM) 10K type strain sequencing project: providing services to taxonomists for standard genome sequencing and annotation.</title>
        <authorList>
            <consortium name="The Broad Institute Genomics Platform"/>
            <consortium name="The Broad Institute Genome Sequencing Center for Infectious Disease"/>
            <person name="Wu L."/>
            <person name="Ma J."/>
        </authorList>
    </citation>
    <scope>NUCLEOTIDE SEQUENCE [LARGE SCALE GENOMIC DNA]</scope>
    <source>
        <strain evidence="13">CGMCC 1.15180</strain>
    </source>
</reference>
<evidence type="ECO:0000256" key="9">
    <source>
        <dbReference type="ARBA" id="ARBA00023235"/>
    </source>
</evidence>
<dbReference type="PANTHER" id="PTHR10091:SF0">
    <property type="entry name" value="GALACTOSE MUTAROTASE"/>
    <property type="match status" value="1"/>
</dbReference>
<comment type="similarity">
    <text evidence="4 11">Belongs to the aldose epimerase family.</text>
</comment>
<dbReference type="EC" id="5.1.3.3" evidence="6 11"/>
<dbReference type="InterPro" id="IPR008183">
    <property type="entry name" value="Aldose_1/G6P_1-epimerase"/>
</dbReference>
<comment type="cofactor">
    <cofactor evidence="2">
        <name>Ca(2+)</name>
        <dbReference type="ChEBI" id="CHEBI:29108"/>
    </cofactor>
</comment>
<evidence type="ECO:0000256" key="7">
    <source>
        <dbReference type="ARBA" id="ARBA00014165"/>
    </source>
</evidence>
<organism evidence="12 13">
    <name type="scientific">Belliella marina</name>
    <dbReference type="NCBI Taxonomy" id="1644146"/>
    <lineage>
        <taxon>Bacteria</taxon>
        <taxon>Pseudomonadati</taxon>
        <taxon>Bacteroidota</taxon>
        <taxon>Cytophagia</taxon>
        <taxon>Cytophagales</taxon>
        <taxon>Cyclobacteriaceae</taxon>
        <taxon>Belliella</taxon>
    </lineage>
</organism>
<comment type="subunit">
    <text evidence="5">Monomer.</text>
</comment>
<keyword evidence="13" id="KW-1185">Reference proteome</keyword>
<dbReference type="NCBIfam" id="NF008277">
    <property type="entry name" value="PRK11055.1"/>
    <property type="match status" value="1"/>
</dbReference>
<comment type="catalytic activity">
    <reaction evidence="1 11">
        <text>alpha-D-glucose = beta-D-glucose</text>
        <dbReference type="Rhea" id="RHEA:10264"/>
        <dbReference type="ChEBI" id="CHEBI:15903"/>
        <dbReference type="ChEBI" id="CHEBI:17925"/>
        <dbReference type="EC" id="5.1.3.3"/>
    </reaction>
</comment>
<dbReference type="CDD" id="cd09019">
    <property type="entry name" value="galactose_mutarotase_like"/>
    <property type="match status" value="1"/>
</dbReference>
<dbReference type="InterPro" id="IPR011013">
    <property type="entry name" value="Gal_mutarotase_sf_dom"/>
</dbReference>
<keyword evidence="8" id="KW-0106">Calcium</keyword>
<dbReference type="Gene3D" id="2.70.98.10">
    <property type="match status" value="1"/>
</dbReference>
<dbReference type="InterPro" id="IPR015443">
    <property type="entry name" value="Aldose_1-epimerase"/>
</dbReference>
<protein>
    <recommendedName>
        <fullName evidence="7 11">Aldose 1-epimerase</fullName>
        <ecNumber evidence="6 11">5.1.3.3</ecNumber>
    </recommendedName>
</protein>
<dbReference type="RefSeq" id="WP_376883226.1">
    <property type="nucleotide sequence ID" value="NZ_JBHUHR010000005.1"/>
</dbReference>
<name>A0ABW4VHT8_9BACT</name>
<evidence type="ECO:0000256" key="1">
    <source>
        <dbReference type="ARBA" id="ARBA00001614"/>
    </source>
</evidence>
<dbReference type="PROSITE" id="PS00545">
    <property type="entry name" value="ALDOSE_1_EPIMERASE"/>
    <property type="match status" value="1"/>
</dbReference>
<dbReference type="GO" id="GO:0016853">
    <property type="term" value="F:isomerase activity"/>
    <property type="evidence" value="ECO:0007669"/>
    <property type="project" value="UniProtKB-KW"/>
</dbReference>
<keyword evidence="10 11" id="KW-0119">Carbohydrate metabolism</keyword>
<keyword evidence="9 11" id="KW-0413">Isomerase</keyword>
<evidence type="ECO:0000256" key="3">
    <source>
        <dbReference type="ARBA" id="ARBA00005028"/>
    </source>
</evidence>
<evidence type="ECO:0000256" key="8">
    <source>
        <dbReference type="ARBA" id="ARBA00022837"/>
    </source>
</evidence>
<evidence type="ECO:0000256" key="6">
    <source>
        <dbReference type="ARBA" id="ARBA00013185"/>
    </source>
</evidence>
<evidence type="ECO:0000256" key="2">
    <source>
        <dbReference type="ARBA" id="ARBA00001913"/>
    </source>
</evidence>
<dbReference type="SUPFAM" id="SSF74650">
    <property type="entry name" value="Galactose mutarotase-like"/>
    <property type="match status" value="1"/>
</dbReference>
<evidence type="ECO:0000256" key="11">
    <source>
        <dbReference type="PIRNR" id="PIRNR005096"/>
    </source>
</evidence>
<evidence type="ECO:0000313" key="13">
    <source>
        <dbReference type="Proteomes" id="UP001597361"/>
    </source>
</evidence>
<gene>
    <name evidence="12" type="ORF">ACFSKL_02480</name>
</gene>
<sequence length="356" mass="39502">MLIKPVLNAELFGSTPNGEEIKLYTIEIPGVIKASIMDFGATLTHLYVPDRNGKMEDVVLGFDDLAGYQKKEYQENYCYLGSTIGRVGGRIRGNQFELDGVTYKLEPNQGKIHLHGGKEGWDRKVWNAKPINHDSAIGVEFSLKSPEGGDYPGEIDFSVIYSVNPEGELSIEYRGTTDKATILNPTNHSYFNLGGDFSKSILDHTLRLEASRFLPIDENSFPTGELAAVENTPFDFTNPKEISVAIHQNHEQIKLGNGIDHSFAFDVQEKCASLYDPISGRLLELTTTEPGVQVYTSNFLNGNIRGKGDVAYKQHAAICLETQHFPDSINQKDFPSVVLRPGEVFSSKSIFKFSAQ</sequence>
<dbReference type="PANTHER" id="PTHR10091">
    <property type="entry name" value="ALDOSE-1-EPIMERASE"/>
    <property type="match status" value="1"/>
</dbReference>
<accession>A0ABW4VHT8</accession>
<dbReference type="EMBL" id="JBHUHR010000005">
    <property type="protein sequence ID" value="MFD2033636.1"/>
    <property type="molecule type" value="Genomic_DNA"/>
</dbReference>
<dbReference type="InterPro" id="IPR018052">
    <property type="entry name" value="Ald1_epimerase_CS"/>
</dbReference>